<evidence type="ECO:0000313" key="2">
    <source>
        <dbReference type="Proteomes" id="UP000243515"/>
    </source>
</evidence>
<sequence length="51" mass="6009">MTLEKAVLNIEKKDFRPGLSKGGLMFETTFDYERFRVTPGQIHKDRELDYS</sequence>
<reference evidence="1 2" key="1">
    <citation type="journal article" date="2015" name="Environ. Microbiol.">
        <title>Metagenome sequence of Elaphomyces granulatus from sporocarp tissue reveals Ascomycota ectomycorrhizal fingerprints of genome expansion and a Proteobacteria-rich microbiome.</title>
        <authorList>
            <person name="Quandt C.A."/>
            <person name="Kohler A."/>
            <person name="Hesse C.N."/>
            <person name="Sharpton T.J."/>
            <person name="Martin F."/>
            <person name="Spatafora J.W."/>
        </authorList>
    </citation>
    <scope>NUCLEOTIDE SEQUENCE [LARGE SCALE GENOMIC DNA]</scope>
    <source>
        <strain evidence="1 2">OSC145934</strain>
    </source>
</reference>
<accession>A0A232LVL4</accession>
<dbReference type="EMBL" id="NPHW01004268">
    <property type="protein sequence ID" value="OXV08183.1"/>
    <property type="molecule type" value="Genomic_DNA"/>
</dbReference>
<proteinExistence type="predicted"/>
<protein>
    <submittedName>
        <fullName evidence="1">Uncharacterized protein</fullName>
    </submittedName>
</protein>
<comment type="caution">
    <text evidence="1">The sequence shown here is derived from an EMBL/GenBank/DDBJ whole genome shotgun (WGS) entry which is preliminary data.</text>
</comment>
<gene>
    <name evidence="1" type="ORF">Egran_04054</name>
</gene>
<name>A0A232LVL4_9EURO</name>
<organism evidence="1 2">
    <name type="scientific">Elaphomyces granulatus</name>
    <dbReference type="NCBI Taxonomy" id="519963"/>
    <lineage>
        <taxon>Eukaryota</taxon>
        <taxon>Fungi</taxon>
        <taxon>Dikarya</taxon>
        <taxon>Ascomycota</taxon>
        <taxon>Pezizomycotina</taxon>
        <taxon>Eurotiomycetes</taxon>
        <taxon>Eurotiomycetidae</taxon>
        <taxon>Eurotiales</taxon>
        <taxon>Elaphomycetaceae</taxon>
        <taxon>Elaphomyces</taxon>
    </lineage>
</organism>
<dbReference type="AlphaFoldDB" id="A0A232LVL4"/>
<dbReference type="OrthoDB" id="4540853at2759"/>
<feature type="non-terminal residue" evidence="1">
    <location>
        <position position="51"/>
    </location>
</feature>
<evidence type="ECO:0000313" key="1">
    <source>
        <dbReference type="EMBL" id="OXV08183.1"/>
    </source>
</evidence>
<dbReference type="Proteomes" id="UP000243515">
    <property type="component" value="Unassembled WGS sequence"/>
</dbReference>
<keyword evidence="2" id="KW-1185">Reference proteome</keyword>